<comment type="caution">
    <text evidence="1">The sequence shown here is derived from an EMBL/GenBank/DDBJ whole genome shotgun (WGS) entry which is preliminary data.</text>
</comment>
<accession>A0A6V7YDD2</accession>
<dbReference type="Proteomes" id="UP000580250">
    <property type="component" value="Unassembled WGS sequence"/>
</dbReference>
<evidence type="ECO:0000313" key="1">
    <source>
        <dbReference type="EMBL" id="CAD2209521.1"/>
    </source>
</evidence>
<dbReference type="AlphaFoldDB" id="A0A6V7YDD2"/>
<organism evidence="1 2">
    <name type="scientific">Meloidogyne enterolobii</name>
    <name type="common">Root-knot nematode worm</name>
    <name type="synonym">Meloidogyne mayaguensis</name>
    <dbReference type="NCBI Taxonomy" id="390850"/>
    <lineage>
        <taxon>Eukaryota</taxon>
        <taxon>Metazoa</taxon>
        <taxon>Ecdysozoa</taxon>
        <taxon>Nematoda</taxon>
        <taxon>Chromadorea</taxon>
        <taxon>Rhabditida</taxon>
        <taxon>Tylenchina</taxon>
        <taxon>Tylenchomorpha</taxon>
        <taxon>Tylenchoidea</taxon>
        <taxon>Meloidogynidae</taxon>
        <taxon>Meloidogyninae</taxon>
        <taxon>Meloidogyne</taxon>
    </lineage>
</organism>
<sequence length="87" mass="10380">MCWSAYVATLAYFFLEFEIRILSHTSINKLALFLSTFHHDQKYFRNYLIDTIQNAHVNFYCGSDRREVVEKYIDIAGEIVLYFLKLT</sequence>
<reference evidence="1 2" key="1">
    <citation type="submission" date="2020-08" db="EMBL/GenBank/DDBJ databases">
        <authorList>
            <person name="Koutsovoulos G."/>
            <person name="Danchin GJ E."/>
        </authorList>
    </citation>
    <scope>NUCLEOTIDE SEQUENCE [LARGE SCALE GENOMIC DNA]</scope>
</reference>
<dbReference type="EMBL" id="CAJEWN010004262">
    <property type="protein sequence ID" value="CAD2209521.1"/>
    <property type="molecule type" value="Genomic_DNA"/>
</dbReference>
<gene>
    <name evidence="1" type="ORF">MENT_LOCUS63695</name>
</gene>
<evidence type="ECO:0000313" key="2">
    <source>
        <dbReference type="Proteomes" id="UP000580250"/>
    </source>
</evidence>
<protein>
    <submittedName>
        <fullName evidence="1">Uncharacterized protein</fullName>
    </submittedName>
</protein>
<name>A0A6V7YDD2_MELEN</name>
<proteinExistence type="predicted"/>